<feature type="compositionally biased region" description="Polar residues" evidence="1">
    <location>
        <begin position="114"/>
        <end position="124"/>
    </location>
</feature>
<evidence type="ECO:0000256" key="1">
    <source>
        <dbReference type="SAM" id="MobiDB-lite"/>
    </source>
</evidence>
<sequence length="290" mass="33740">MFSKWNFTRLIHLKATSTHMNIRKSALHSFFAEHTEFASSAKSDGPNKLGWLLLMTHGAHSVSHIQVIRKHFCPTCTLRACLDINSPSSTLSTRTDHQPRVPSPVEGMPHHANSPETPWNDQPHTPTVGYGTPYFAPVPVVPLGHQPYAPATGYSATHHILRPFIPPAPVPAHGIFYSWWTPNAVWGIDEHVNYLSNHLPPFLSPQKFLDYMKGKRYNDYYFNGINWDNMRVHQLYSRWVTKETKRLNKSSLGRFWYDVKRYFRKLGREYDRGFVYWFMPWLLPRHGSYH</sequence>
<accession>A0A9Q3H8L3</accession>
<keyword evidence="3" id="KW-1185">Reference proteome</keyword>
<comment type="caution">
    <text evidence="2">The sequence shown here is derived from an EMBL/GenBank/DDBJ whole genome shotgun (WGS) entry which is preliminary data.</text>
</comment>
<protein>
    <submittedName>
        <fullName evidence="2">Uncharacterized protein</fullName>
    </submittedName>
</protein>
<dbReference type="Proteomes" id="UP000765509">
    <property type="component" value="Unassembled WGS sequence"/>
</dbReference>
<evidence type="ECO:0000313" key="2">
    <source>
        <dbReference type="EMBL" id="MBW0495282.1"/>
    </source>
</evidence>
<dbReference type="EMBL" id="AVOT02013012">
    <property type="protein sequence ID" value="MBW0495282.1"/>
    <property type="molecule type" value="Genomic_DNA"/>
</dbReference>
<evidence type="ECO:0000313" key="3">
    <source>
        <dbReference type="Proteomes" id="UP000765509"/>
    </source>
</evidence>
<name>A0A9Q3H8L3_9BASI</name>
<proteinExistence type="predicted"/>
<feature type="region of interest" description="Disordered" evidence="1">
    <location>
        <begin position="89"/>
        <end position="124"/>
    </location>
</feature>
<dbReference type="AlphaFoldDB" id="A0A9Q3H8L3"/>
<organism evidence="2 3">
    <name type="scientific">Austropuccinia psidii MF-1</name>
    <dbReference type="NCBI Taxonomy" id="1389203"/>
    <lineage>
        <taxon>Eukaryota</taxon>
        <taxon>Fungi</taxon>
        <taxon>Dikarya</taxon>
        <taxon>Basidiomycota</taxon>
        <taxon>Pucciniomycotina</taxon>
        <taxon>Pucciniomycetes</taxon>
        <taxon>Pucciniales</taxon>
        <taxon>Sphaerophragmiaceae</taxon>
        <taxon>Austropuccinia</taxon>
    </lineage>
</organism>
<reference evidence="2" key="1">
    <citation type="submission" date="2021-03" db="EMBL/GenBank/DDBJ databases">
        <title>Draft genome sequence of rust myrtle Austropuccinia psidii MF-1, a brazilian biotype.</title>
        <authorList>
            <person name="Quecine M.C."/>
            <person name="Pachon D.M.R."/>
            <person name="Bonatelli M.L."/>
            <person name="Correr F.H."/>
            <person name="Franceschini L.M."/>
            <person name="Leite T.F."/>
            <person name="Margarido G.R.A."/>
            <person name="Almeida C.A."/>
            <person name="Ferrarezi J.A."/>
            <person name="Labate C.A."/>
        </authorList>
    </citation>
    <scope>NUCLEOTIDE SEQUENCE</scope>
    <source>
        <strain evidence="2">MF-1</strain>
    </source>
</reference>
<gene>
    <name evidence="2" type="ORF">O181_034997</name>
</gene>